<organism evidence="3 4">
    <name type="scientific">Hungatella hathewayi</name>
    <dbReference type="NCBI Taxonomy" id="154046"/>
    <lineage>
        <taxon>Bacteria</taxon>
        <taxon>Bacillati</taxon>
        <taxon>Bacillota</taxon>
        <taxon>Clostridia</taxon>
        <taxon>Lachnospirales</taxon>
        <taxon>Lachnospiraceae</taxon>
        <taxon>Hungatella</taxon>
    </lineage>
</organism>
<feature type="region of interest" description="Disordered" evidence="1">
    <location>
        <begin position="32"/>
        <end position="81"/>
    </location>
</feature>
<gene>
    <name evidence="3" type="ORF">CE91St55_25840</name>
</gene>
<sequence length="231" mass="25631">MPYCPKCDMEFIKGVTVCSDCGGPLFESKEEALAVQNASQPGEPDALPPEYPKEDASTEESGELPRQEKPARPPAAYVKKSQKYEDRKSSASAFLLVGGAITIFALLCWAGIFDMPMTGFSKYLIQGTLTVMGIGCLIIAVMTFRSAKAMAGDIEAEEKQTEELISWFLSAYRREDIDGRLDADFSDLSEDERNLKRFELISDLLVTSKDLPDQAYVDALCEEIYSKLFDE</sequence>
<keyword evidence="2" id="KW-0472">Membrane</keyword>
<protein>
    <submittedName>
        <fullName evidence="3">Uncharacterized protein</fullName>
    </submittedName>
</protein>
<evidence type="ECO:0000313" key="4">
    <source>
        <dbReference type="Proteomes" id="UP001055091"/>
    </source>
</evidence>
<reference evidence="3" key="1">
    <citation type="submission" date="2022-01" db="EMBL/GenBank/DDBJ databases">
        <title>Novel bile acid biosynthetic pathways are enriched in the microbiome of centenarians.</title>
        <authorList>
            <person name="Sato Y."/>
            <person name="Atarashi K."/>
            <person name="Plichta R.D."/>
            <person name="Arai Y."/>
            <person name="Sasajima S."/>
            <person name="Kearney M.S."/>
            <person name="Suda W."/>
            <person name="Takeshita K."/>
            <person name="Sasaki T."/>
            <person name="Okamoto S."/>
            <person name="Skelly N.A."/>
            <person name="Okamura Y."/>
            <person name="Vlamakis H."/>
            <person name="Li Y."/>
            <person name="Tanoue T."/>
            <person name="Takei H."/>
            <person name="Nittono H."/>
            <person name="Narushima S."/>
            <person name="Irie J."/>
            <person name="Itoh H."/>
            <person name="Moriya K."/>
            <person name="Sugiura Y."/>
            <person name="Suematsu M."/>
            <person name="Moritoki N."/>
            <person name="Shibata S."/>
            <person name="Littman R.D."/>
            <person name="Fischbach A.M."/>
            <person name="Uwamino Y."/>
            <person name="Inoue T."/>
            <person name="Honda A."/>
            <person name="Hattori M."/>
            <person name="Murai T."/>
            <person name="Xavier J.R."/>
            <person name="Hirose N."/>
            <person name="Honda K."/>
        </authorList>
    </citation>
    <scope>NUCLEOTIDE SEQUENCE</scope>
    <source>
        <strain evidence="3">CE91-St55</strain>
    </source>
</reference>
<evidence type="ECO:0000313" key="3">
    <source>
        <dbReference type="EMBL" id="GKH00603.1"/>
    </source>
</evidence>
<comment type="caution">
    <text evidence="3">The sequence shown here is derived from an EMBL/GenBank/DDBJ whole genome shotgun (WGS) entry which is preliminary data.</text>
</comment>
<accession>A0AA37JG53</accession>
<evidence type="ECO:0000256" key="2">
    <source>
        <dbReference type="SAM" id="Phobius"/>
    </source>
</evidence>
<dbReference type="EMBL" id="BQNJ01000001">
    <property type="protein sequence ID" value="GKH00603.1"/>
    <property type="molecule type" value="Genomic_DNA"/>
</dbReference>
<proteinExistence type="predicted"/>
<keyword evidence="2" id="KW-0812">Transmembrane</keyword>
<name>A0AA37JG53_9FIRM</name>
<dbReference type="Proteomes" id="UP001055091">
    <property type="component" value="Unassembled WGS sequence"/>
</dbReference>
<dbReference type="AlphaFoldDB" id="A0AA37JG53"/>
<dbReference type="RefSeq" id="WP_118042013.1">
    <property type="nucleotide sequence ID" value="NZ_BQNJ01000001.1"/>
</dbReference>
<keyword evidence="2" id="KW-1133">Transmembrane helix</keyword>
<evidence type="ECO:0000256" key="1">
    <source>
        <dbReference type="SAM" id="MobiDB-lite"/>
    </source>
</evidence>
<feature type="transmembrane region" description="Helical" evidence="2">
    <location>
        <begin position="124"/>
        <end position="144"/>
    </location>
</feature>
<feature type="transmembrane region" description="Helical" evidence="2">
    <location>
        <begin position="93"/>
        <end position="112"/>
    </location>
</feature>